<dbReference type="PROSITE" id="PS50111">
    <property type="entry name" value="CHEMOTAXIS_TRANSDUC_2"/>
    <property type="match status" value="1"/>
</dbReference>
<dbReference type="RefSeq" id="WP_067030282.1">
    <property type="nucleotide sequence ID" value="NZ_FLRA01000001.1"/>
</dbReference>
<gene>
    <name evidence="11" type="primary">pctB_2</name>
    <name evidence="12" type="synonym">pctB_4</name>
    <name evidence="11" type="ORF">MGA5115_00141</name>
    <name evidence="12" type="ORF">MGA5116_01702</name>
</gene>
<evidence type="ECO:0000259" key="10">
    <source>
        <dbReference type="PROSITE" id="PS50885"/>
    </source>
</evidence>
<feature type="transmembrane region" description="Helical" evidence="8">
    <location>
        <begin position="184"/>
        <end position="204"/>
    </location>
</feature>
<dbReference type="SMART" id="SM00304">
    <property type="entry name" value="HAMP"/>
    <property type="match status" value="1"/>
</dbReference>
<dbReference type="GO" id="GO:0004888">
    <property type="term" value="F:transmembrane signaling receptor activity"/>
    <property type="evidence" value="ECO:0007669"/>
    <property type="project" value="InterPro"/>
</dbReference>
<dbReference type="FunFam" id="1.10.287.950:FF:000001">
    <property type="entry name" value="Methyl-accepting chemotaxis sensory transducer"/>
    <property type="match status" value="1"/>
</dbReference>
<evidence type="ECO:0000256" key="5">
    <source>
        <dbReference type="ARBA" id="ARBA00023224"/>
    </source>
</evidence>
<dbReference type="InterPro" id="IPR004089">
    <property type="entry name" value="MCPsignal_dom"/>
</dbReference>
<dbReference type="PANTHER" id="PTHR32089">
    <property type="entry name" value="METHYL-ACCEPTING CHEMOTAXIS PROTEIN MCPB"/>
    <property type="match status" value="1"/>
</dbReference>
<feature type="domain" description="Methyl-accepting transducer" evidence="9">
    <location>
        <begin position="265"/>
        <end position="501"/>
    </location>
</feature>
<evidence type="ECO:0000256" key="2">
    <source>
        <dbReference type="ARBA" id="ARBA00022692"/>
    </source>
</evidence>
<dbReference type="SMART" id="SM00283">
    <property type="entry name" value="MA"/>
    <property type="match status" value="1"/>
</dbReference>
<keyword evidence="4 8" id="KW-0472">Membrane</keyword>
<evidence type="ECO:0000256" key="7">
    <source>
        <dbReference type="PROSITE-ProRule" id="PRU00284"/>
    </source>
</evidence>
<evidence type="ECO:0000259" key="9">
    <source>
        <dbReference type="PROSITE" id="PS50111"/>
    </source>
</evidence>
<dbReference type="EMBL" id="FLRA01000001">
    <property type="protein sequence ID" value="SBT16067.1"/>
    <property type="molecule type" value="Genomic_DNA"/>
</dbReference>
<evidence type="ECO:0000256" key="1">
    <source>
        <dbReference type="ARBA" id="ARBA00004141"/>
    </source>
</evidence>
<dbReference type="Proteomes" id="UP000092840">
    <property type="component" value="Unassembled WGS sequence"/>
</dbReference>
<dbReference type="PRINTS" id="PR00260">
    <property type="entry name" value="CHEMTRNSDUCR"/>
</dbReference>
<dbReference type="EMBL" id="FLRB01000011">
    <property type="protein sequence ID" value="SBT21115.1"/>
    <property type="molecule type" value="Genomic_DNA"/>
</dbReference>
<dbReference type="Pfam" id="PF00672">
    <property type="entry name" value="HAMP"/>
    <property type="match status" value="1"/>
</dbReference>
<dbReference type="SUPFAM" id="SSF58104">
    <property type="entry name" value="Methyl-accepting chemotaxis protein (MCP) signaling domain"/>
    <property type="match status" value="1"/>
</dbReference>
<dbReference type="AlphaFoldDB" id="A0A1C3JLU0"/>
<keyword evidence="3 8" id="KW-1133">Transmembrane helix</keyword>
<dbReference type="Gene3D" id="1.10.287.950">
    <property type="entry name" value="Methyl-accepting chemotaxis protein"/>
    <property type="match status" value="1"/>
</dbReference>
<evidence type="ECO:0000256" key="4">
    <source>
        <dbReference type="ARBA" id="ARBA00023136"/>
    </source>
</evidence>
<proteinExistence type="inferred from homology"/>
<evidence type="ECO:0000313" key="12">
    <source>
        <dbReference type="EMBL" id="SBT21115.1"/>
    </source>
</evidence>
<dbReference type="GO" id="GO:0006935">
    <property type="term" value="P:chemotaxis"/>
    <property type="evidence" value="ECO:0007669"/>
    <property type="project" value="InterPro"/>
</dbReference>
<dbReference type="GO" id="GO:0016020">
    <property type="term" value="C:membrane"/>
    <property type="evidence" value="ECO:0007669"/>
    <property type="project" value="UniProtKB-SubCell"/>
</dbReference>
<feature type="domain" description="HAMP" evidence="10">
    <location>
        <begin position="206"/>
        <end position="260"/>
    </location>
</feature>
<feature type="transmembrane region" description="Helical" evidence="8">
    <location>
        <begin position="12"/>
        <end position="32"/>
    </location>
</feature>
<dbReference type="GO" id="GO:0007165">
    <property type="term" value="P:signal transduction"/>
    <property type="evidence" value="ECO:0007669"/>
    <property type="project" value="UniProtKB-KW"/>
</dbReference>
<organism evidence="11 14">
    <name type="scientific">Marinomonas gallaica</name>
    <dbReference type="NCBI Taxonomy" id="1806667"/>
    <lineage>
        <taxon>Bacteria</taxon>
        <taxon>Pseudomonadati</taxon>
        <taxon>Pseudomonadota</taxon>
        <taxon>Gammaproteobacteria</taxon>
        <taxon>Oceanospirillales</taxon>
        <taxon>Oceanospirillaceae</taxon>
        <taxon>Marinomonas</taxon>
    </lineage>
</organism>
<dbReference type="OrthoDB" id="2489132at2"/>
<comment type="subcellular location">
    <subcellularLocation>
        <location evidence="1">Membrane</location>
        <topology evidence="1">Multi-pass membrane protein</topology>
    </subcellularLocation>
</comment>
<keyword evidence="2 8" id="KW-0812">Transmembrane</keyword>
<comment type="similarity">
    <text evidence="6">Belongs to the methyl-accepting chemotaxis (MCP) protein family.</text>
</comment>
<dbReference type="Proteomes" id="UP000092871">
    <property type="component" value="Unassembled WGS sequence"/>
</dbReference>
<evidence type="ECO:0000313" key="11">
    <source>
        <dbReference type="EMBL" id="SBT16067.1"/>
    </source>
</evidence>
<dbReference type="PANTHER" id="PTHR32089:SF119">
    <property type="entry name" value="METHYL-ACCEPTING CHEMOTAXIS PROTEIN CTPL"/>
    <property type="match status" value="1"/>
</dbReference>
<reference evidence="12 13" key="1">
    <citation type="submission" date="2016-06" db="EMBL/GenBank/DDBJ databases">
        <authorList>
            <person name="Rodrigo-Torres L."/>
            <person name="Arahal D.R."/>
        </authorList>
    </citation>
    <scope>NUCLEOTIDE SEQUENCE [LARGE SCALE GENOMIC DNA]</scope>
    <source>
        <strain evidence="12 13">CECT 5116</strain>
    </source>
</reference>
<dbReference type="CDD" id="cd06225">
    <property type="entry name" value="HAMP"/>
    <property type="match status" value="1"/>
</dbReference>
<dbReference type="InterPro" id="IPR004090">
    <property type="entry name" value="Chemotax_Me-accpt_rcpt"/>
</dbReference>
<sequence>MRLNSIRTKVTAPIALLAIILIAVFFSSMSIIDIGKNHMEKQAEAYFAASSLVLNADRDIYQALVARKNLINGQGSTADNLADFKDNAQQVADRFQAYRKALASEPQLVKQFSNFDALFKKWKADEATLLNQAQSGQDFSTAMATADASFSAIRDVLDVAGEAVDNRAQEAQLQAEEKIDSLKFIEMIFIIIALLIAAGFGYVVPKRLHYRVSNLAARIKEISEGDGDLTQRINSTAKDELGDLAQEFDAFVEQLRGIISSIREQAHSLGGMTSDLNHASDRTASVTTTLVNASNSIVSAAHEMSMSNQQMAGVAHDTASEAQNSSELTNQGIKAVNNSQSAIDSLVGDIEQALSRATELEKSSEAIASVLEVIRNIAEQTNLLALNAAIEAARAGEQGRGFAVVADEVRTLATRTQDSTNEIESMIDQLKVNVQDSSRAIQNSRNNADTTVSNFDEVIRIFGSLEESFAKVQEMAAQTAQATQEQSTVSGEINENLSSMQTQTDEVQAVSDLVQSQSKQISDLFEELDRQVGSFKV</sequence>
<dbReference type="PROSITE" id="PS50885">
    <property type="entry name" value="HAMP"/>
    <property type="match status" value="1"/>
</dbReference>
<accession>A0A1C3JLU0</accession>
<evidence type="ECO:0000256" key="3">
    <source>
        <dbReference type="ARBA" id="ARBA00022989"/>
    </source>
</evidence>
<name>A0A1C3JLU0_9GAMM</name>
<protein>
    <submittedName>
        <fullName evidence="11">Methyl-accepting chemotaxis protein PctB</fullName>
    </submittedName>
</protein>
<dbReference type="Pfam" id="PF00015">
    <property type="entry name" value="MCPsignal"/>
    <property type="match status" value="1"/>
</dbReference>
<keyword evidence="13" id="KW-1185">Reference proteome</keyword>
<evidence type="ECO:0000256" key="6">
    <source>
        <dbReference type="ARBA" id="ARBA00029447"/>
    </source>
</evidence>
<evidence type="ECO:0000313" key="14">
    <source>
        <dbReference type="Proteomes" id="UP000092871"/>
    </source>
</evidence>
<reference evidence="11 14" key="2">
    <citation type="submission" date="2016-06" db="EMBL/GenBank/DDBJ databases">
        <authorList>
            <person name="Kjaerup R.B."/>
            <person name="Dalgaard T.S."/>
            <person name="Juul-Madsen H.R."/>
        </authorList>
    </citation>
    <scope>NUCLEOTIDE SEQUENCE [LARGE SCALE GENOMIC DNA]</scope>
    <source>
        <strain evidence="11 14">CECT 5115</strain>
    </source>
</reference>
<dbReference type="InterPro" id="IPR003660">
    <property type="entry name" value="HAMP_dom"/>
</dbReference>
<evidence type="ECO:0000313" key="13">
    <source>
        <dbReference type="Proteomes" id="UP000092840"/>
    </source>
</evidence>
<keyword evidence="5 7" id="KW-0807">Transducer</keyword>
<evidence type="ECO:0000256" key="8">
    <source>
        <dbReference type="SAM" id="Phobius"/>
    </source>
</evidence>